<dbReference type="RefSeq" id="WP_189063677.1">
    <property type="nucleotide sequence ID" value="NZ_BMQM01000003.1"/>
</dbReference>
<dbReference type="Gene3D" id="3.40.630.30">
    <property type="match status" value="1"/>
</dbReference>
<organism evidence="2 3">
    <name type="scientific">Deinococcus seoulensis</name>
    <dbReference type="NCBI Taxonomy" id="1837379"/>
    <lineage>
        <taxon>Bacteria</taxon>
        <taxon>Thermotogati</taxon>
        <taxon>Deinococcota</taxon>
        <taxon>Deinococci</taxon>
        <taxon>Deinococcales</taxon>
        <taxon>Deinococcaceae</taxon>
        <taxon>Deinococcus</taxon>
    </lineage>
</organism>
<gene>
    <name evidence="2" type="ORF">GCM10008959_07720</name>
</gene>
<reference evidence="3" key="1">
    <citation type="journal article" date="2019" name="Int. J. Syst. Evol. Microbiol.">
        <title>The Global Catalogue of Microorganisms (GCM) 10K type strain sequencing project: providing services to taxonomists for standard genome sequencing and annotation.</title>
        <authorList>
            <consortium name="The Broad Institute Genomics Platform"/>
            <consortium name="The Broad Institute Genome Sequencing Center for Infectious Disease"/>
            <person name="Wu L."/>
            <person name="Ma J."/>
        </authorList>
    </citation>
    <scope>NUCLEOTIDE SEQUENCE [LARGE SCALE GENOMIC DNA]</scope>
    <source>
        <strain evidence="3">JCM 31404</strain>
    </source>
</reference>
<evidence type="ECO:0000256" key="1">
    <source>
        <dbReference type="SAM" id="MobiDB-lite"/>
    </source>
</evidence>
<proteinExistence type="predicted"/>
<keyword evidence="3" id="KW-1185">Reference proteome</keyword>
<name>A0ABQ2RR78_9DEIO</name>
<accession>A0ABQ2RR78</accession>
<dbReference type="InterPro" id="IPR016181">
    <property type="entry name" value="Acyl_CoA_acyltransferase"/>
</dbReference>
<dbReference type="Pfam" id="PF09390">
    <property type="entry name" value="DUF1999"/>
    <property type="match status" value="1"/>
</dbReference>
<evidence type="ECO:0000313" key="3">
    <source>
        <dbReference type="Proteomes" id="UP000634308"/>
    </source>
</evidence>
<protein>
    <submittedName>
        <fullName evidence="2">GNAT family acetyltransferase</fullName>
    </submittedName>
</protein>
<evidence type="ECO:0000313" key="2">
    <source>
        <dbReference type="EMBL" id="GGR48992.1"/>
    </source>
</evidence>
<dbReference type="Proteomes" id="UP000634308">
    <property type="component" value="Unassembled WGS sequence"/>
</dbReference>
<dbReference type="InterPro" id="IPR018987">
    <property type="entry name" value="DUF1999"/>
</dbReference>
<comment type="caution">
    <text evidence="2">The sequence shown here is derived from an EMBL/GenBank/DDBJ whole genome shotgun (WGS) entry which is preliminary data.</text>
</comment>
<dbReference type="EMBL" id="BMQM01000003">
    <property type="protein sequence ID" value="GGR48992.1"/>
    <property type="molecule type" value="Genomic_DNA"/>
</dbReference>
<dbReference type="SUPFAM" id="SSF55729">
    <property type="entry name" value="Acyl-CoA N-acyltransferases (Nat)"/>
    <property type="match status" value="1"/>
</dbReference>
<feature type="region of interest" description="Disordered" evidence="1">
    <location>
        <begin position="148"/>
        <end position="173"/>
    </location>
</feature>
<sequence>MRYRTFTEADYPAMQALDLTLQRQDPAFDSLPERERDGRLHTSQPALKFYERSEHSFVAEEGDTLMGFILAQPVWQGDRPLVLVRTVSVRPGAPAETSTGLLHAAVKSAYDTAVYEVHFTLTPDLMDAATSESAVVTGQSAVCHLGTRADTAPGTRLRSVPANPAPGTPEQGA</sequence>